<proteinExistence type="predicted"/>
<evidence type="ECO:0000313" key="8">
    <source>
        <dbReference type="Proteomes" id="UP001190926"/>
    </source>
</evidence>
<dbReference type="InterPro" id="IPR004859">
    <property type="entry name" value="Xrn1_N"/>
</dbReference>
<dbReference type="GO" id="GO:0004534">
    <property type="term" value="F:5'-3' RNA exonuclease activity"/>
    <property type="evidence" value="ECO:0007669"/>
    <property type="project" value="TreeGrafter"/>
</dbReference>
<feature type="domain" description="Xrn1 helical" evidence="6">
    <location>
        <begin position="251"/>
        <end position="327"/>
    </location>
</feature>
<organism evidence="7 8">
    <name type="scientific">Perilla frutescens var. hirtella</name>
    <name type="common">Perilla citriodora</name>
    <name type="synonym">Perilla setoyensis</name>
    <dbReference type="NCBI Taxonomy" id="608512"/>
    <lineage>
        <taxon>Eukaryota</taxon>
        <taxon>Viridiplantae</taxon>
        <taxon>Streptophyta</taxon>
        <taxon>Embryophyta</taxon>
        <taxon>Tracheophyta</taxon>
        <taxon>Spermatophyta</taxon>
        <taxon>Magnoliopsida</taxon>
        <taxon>eudicotyledons</taxon>
        <taxon>Gunneridae</taxon>
        <taxon>Pentapetalae</taxon>
        <taxon>asterids</taxon>
        <taxon>lamiids</taxon>
        <taxon>Lamiales</taxon>
        <taxon>Lamiaceae</taxon>
        <taxon>Nepetoideae</taxon>
        <taxon>Elsholtzieae</taxon>
        <taxon>Perilla</taxon>
    </lineage>
</organism>
<evidence type="ECO:0000313" key="7">
    <source>
        <dbReference type="EMBL" id="KAH6827045.1"/>
    </source>
</evidence>
<dbReference type="PANTHER" id="PTHR12341:SF62">
    <property type="entry name" value="5'-3' EXORIBONUCLEASE 3-LIKE"/>
    <property type="match status" value="1"/>
</dbReference>
<feature type="domain" description="Xrn1 N-terminal" evidence="5">
    <location>
        <begin position="1"/>
        <end position="215"/>
    </location>
</feature>
<feature type="region of interest" description="Disordered" evidence="4">
    <location>
        <begin position="644"/>
        <end position="756"/>
    </location>
</feature>
<accession>A0AAD4J4I3</accession>
<dbReference type="AlphaFoldDB" id="A0AAD4J4I3"/>
<keyword evidence="1" id="KW-0540">Nuclease</keyword>
<sequence length="756" mass="86683">MGVRNFFWWLMNKYPKTLSEAATGELDNFYIDLSEIIHPCFRADHQLFRPATYDELFSTMFLRIDRLFDFVRPRNLLFIAIDGVASRSKMYQIRDGNFSSATTGDVAREIGEKLREQFEKEGKSILSKEESQGLDSILYTPGTEFMQLLSDKLRTFIYDKVPGEGEHKIMSFIRAQRASPGYDPNTRHCVYGTDTDLIMLALATHEVHFSILREELVGVFKTKVCQFLSVCVLREYLSFDLEIPCSDKYEYDLERIIDDFIFICFFAGNDYLPCMPTLKTNEGCIDLLMHVYKKEFQSFGGYLVDMQKKKYEKNYQDGPRVSHILASYAIVDNVDGVFRNTVELLLKVEDCISSRKYDLLKDDLGRDKVKLGTQGWRERYYKENFSAETPEEIEATRKTMVAEYGKGLCWVLLCYFSGVPSWSWMHPYTSGPLASELKGLSQIKVEFLKGLPLKPFDQLMGVLPPSRAHLLPEAYKEFMIDKNSKLAHFFNRADGPYLIEEEHLLLETKKLEKELKDHEKVRNTETLDLLFVTRSREASHQAVWCSGSRAASNKIKGAVMMSSNIEGIQGVLHVMPENFMVGDDDNKGGYFRNVLCMFYETRQDFRHVPQFLEGVNIPQMTVKKEDVVENILWHEQELYGYGSGSGGNSKRFENRRQKWEDTSESASSGSWRRDGYAIADNKPRQQGGGGTGGLRGSNMDRNCCLMSNNRQRQGGSSFWQSRSGVTYDTNDDWRSNKLSAQNESFSSNAAAHGSKT</sequence>
<evidence type="ECO:0000256" key="3">
    <source>
        <dbReference type="ARBA" id="ARBA00022839"/>
    </source>
</evidence>
<dbReference type="InterPro" id="IPR041412">
    <property type="entry name" value="Xrn1_helical"/>
</dbReference>
<dbReference type="Pfam" id="PF03159">
    <property type="entry name" value="XRN_N"/>
    <property type="match status" value="1"/>
</dbReference>
<keyword evidence="3" id="KW-0269">Exonuclease</keyword>
<dbReference type="CDD" id="cd18673">
    <property type="entry name" value="PIN_XRN1-2-like"/>
    <property type="match status" value="1"/>
</dbReference>
<name>A0AAD4J4I3_PERFH</name>
<comment type="caution">
    <text evidence="7">The sequence shown here is derived from an EMBL/GenBank/DDBJ whole genome shotgun (WGS) entry which is preliminary data.</text>
</comment>
<evidence type="ECO:0000259" key="6">
    <source>
        <dbReference type="Pfam" id="PF17846"/>
    </source>
</evidence>
<dbReference type="GO" id="GO:0005634">
    <property type="term" value="C:nucleus"/>
    <property type="evidence" value="ECO:0007669"/>
    <property type="project" value="TreeGrafter"/>
</dbReference>
<reference evidence="7 8" key="1">
    <citation type="journal article" date="2021" name="Nat. Commun.">
        <title>Incipient diploidization of the medicinal plant Perilla within 10,000 years.</title>
        <authorList>
            <person name="Zhang Y."/>
            <person name="Shen Q."/>
            <person name="Leng L."/>
            <person name="Zhang D."/>
            <person name="Chen S."/>
            <person name="Shi Y."/>
            <person name="Ning Z."/>
            <person name="Chen S."/>
        </authorList>
    </citation>
    <scope>NUCLEOTIDE SEQUENCE [LARGE SCALE GENOMIC DNA]</scope>
    <source>
        <strain evidence="8">cv. PC099</strain>
    </source>
</reference>
<keyword evidence="2" id="KW-0378">Hydrolase</keyword>
<evidence type="ECO:0000259" key="5">
    <source>
        <dbReference type="Pfam" id="PF03159"/>
    </source>
</evidence>
<feature type="domain" description="Xrn1 helical" evidence="6">
    <location>
        <begin position="354"/>
        <end position="627"/>
    </location>
</feature>
<dbReference type="Proteomes" id="UP001190926">
    <property type="component" value="Unassembled WGS sequence"/>
</dbReference>
<dbReference type="Gene3D" id="1.25.40.1050">
    <property type="match status" value="1"/>
</dbReference>
<dbReference type="Gene3D" id="3.40.50.12390">
    <property type="match status" value="1"/>
</dbReference>
<dbReference type="InterPro" id="IPR027073">
    <property type="entry name" value="5_3_exoribonuclease"/>
</dbReference>
<gene>
    <name evidence="7" type="ORF">C2S53_018527</name>
</gene>
<dbReference type="EMBL" id="SDAM02000154">
    <property type="protein sequence ID" value="KAH6827045.1"/>
    <property type="molecule type" value="Genomic_DNA"/>
</dbReference>
<evidence type="ECO:0000256" key="4">
    <source>
        <dbReference type="SAM" id="MobiDB-lite"/>
    </source>
</evidence>
<feature type="compositionally biased region" description="Polar residues" evidence="4">
    <location>
        <begin position="705"/>
        <end position="728"/>
    </location>
</feature>
<dbReference type="GO" id="GO:0000956">
    <property type="term" value="P:nuclear-transcribed mRNA catabolic process"/>
    <property type="evidence" value="ECO:0007669"/>
    <property type="project" value="TreeGrafter"/>
</dbReference>
<dbReference type="PANTHER" id="PTHR12341">
    <property type="entry name" value="5'-&gt;3' EXORIBONUCLEASE"/>
    <property type="match status" value="1"/>
</dbReference>
<feature type="compositionally biased region" description="Polar residues" evidence="4">
    <location>
        <begin position="736"/>
        <end position="749"/>
    </location>
</feature>
<evidence type="ECO:0000256" key="1">
    <source>
        <dbReference type="ARBA" id="ARBA00022722"/>
    </source>
</evidence>
<evidence type="ECO:0000256" key="2">
    <source>
        <dbReference type="ARBA" id="ARBA00022801"/>
    </source>
</evidence>
<feature type="compositionally biased region" description="Basic and acidic residues" evidence="4">
    <location>
        <begin position="650"/>
        <end position="661"/>
    </location>
</feature>
<dbReference type="Pfam" id="PF17846">
    <property type="entry name" value="XRN_M"/>
    <property type="match status" value="2"/>
</dbReference>
<dbReference type="GO" id="GO:0003723">
    <property type="term" value="F:RNA binding"/>
    <property type="evidence" value="ECO:0007669"/>
    <property type="project" value="TreeGrafter"/>
</dbReference>
<feature type="compositionally biased region" description="Gly residues" evidence="4">
    <location>
        <begin position="686"/>
        <end position="695"/>
    </location>
</feature>
<protein>
    <submittedName>
        <fullName evidence="7">Uncharacterized protein</fullName>
    </submittedName>
</protein>
<keyword evidence="8" id="KW-1185">Reference proteome</keyword>